<name>K0XBP6_9BACT</name>
<dbReference type="InterPro" id="IPR023997">
    <property type="entry name" value="TonB-dep_OMP_SusC/RagA_CS"/>
</dbReference>
<dbReference type="SUPFAM" id="SSF56935">
    <property type="entry name" value="Porins"/>
    <property type="match status" value="1"/>
</dbReference>
<proteinExistence type="inferred from homology"/>
<dbReference type="NCBIfam" id="TIGR04056">
    <property type="entry name" value="OMP_RagA_SusC"/>
    <property type="match status" value="1"/>
</dbReference>
<dbReference type="InterPro" id="IPR000531">
    <property type="entry name" value="Beta-barrel_TonB"/>
</dbReference>
<evidence type="ECO:0000259" key="10">
    <source>
        <dbReference type="Pfam" id="PF00593"/>
    </source>
</evidence>
<evidence type="ECO:0000256" key="5">
    <source>
        <dbReference type="ARBA" id="ARBA00023077"/>
    </source>
</evidence>
<protein>
    <submittedName>
        <fullName evidence="12">SusC/RagA family TonB-linked outer membrane protein</fullName>
    </submittedName>
</protein>
<dbReference type="Gene3D" id="2.170.130.10">
    <property type="entry name" value="TonB-dependent receptor, plug domain"/>
    <property type="match status" value="1"/>
</dbReference>
<accession>K0XBP6</accession>
<dbReference type="Pfam" id="PF13715">
    <property type="entry name" value="CarbopepD_reg_2"/>
    <property type="match status" value="1"/>
</dbReference>
<keyword evidence="13" id="KW-1185">Reference proteome</keyword>
<dbReference type="SUPFAM" id="SSF49464">
    <property type="entry name" value="Carboxypeptidase regulatory domain-like"/>
    <property type="match status" value="1"/>
</dbReference>
<dbReference type="InterPro" id="IPR008969">
    <property type="entry name" value="CarboxyPept-like_regulatory"/>
</dbReference>
<dbReference type="HOGENOM" id="CLU_004317_0_2_10"/>
<evidence type="ECO:0000259" key="11">
    <source>
        <dbReference type="Pfam" id="PF07715"/>
    </source>
</evidence>
<evidence type="ECO:0000313" key="13">
    <source>
        <dbReference type="Proteomes" id="UP000006044"/>
    </source>
</evidence>
<dbReference type="NCBIfam" id="TIGR04057">
    <property type="entry name" value="SusC_RagA_signa"/>
    <property type="match status" value="1"/>
</dbReference>
<dbReference type="EMBL" id="ADLE01000007">
    <property type="protein sequence ID" value="EJZ65229.1"/>
    <property type="molecule type" value="Genomic_DNA"/>
</dbReference>
<dbReference type="GO" id="GO:0009279">
    <property type="term" value="C:cell outer membrane"/>
    <property type="evidence" value="ECO:0007669"/>
    <property type="project" value="UniProtKB-SubCell"/>
</dbReference>
<evidence type="ECO:0000256" key="6">
    <source>
        <dbReference type="ARBA" id="ARBA00023136"/>
    </source>
</evidence>
<dbReference type="eggNOG" id="COG1629">
    <property type="taxonomic scope" value="Bacteria"/>
</dbReference>
<organism evidence="12 13">
    <name type="scientific">Barnesiella intestinihominis YIT 11860</name>
    <dbReference type="NCBI Taxonomy" id="742726"/>
    <lineage>
        <taxon>Bacteria</taxon>
        <taxon>Pseudomonadati</taxon>
        <taxon>Bacteroidota</taxon>
        <taxon>Bacteroidia</taxon>
        <taxon>Bacteroidales</taxon>
        <taxon>Barnesiellaceae</taxon>
        <taxon>Barnesiella</taxon>
    </lineage>
</organism>
<comment type="subcellular location">
    <subcellularLocation>
        <location evidence="1 8">Cell outer membrane</location>
        <topology evidence="1 8">Multi-pass membrane protein</topology>
    </subcellularLocation>
</comment>
<dbReference type="STRING" id="742726.HMPREF9448_00960"/>
<keyword evidence="2 8" id="KW-0813">Transport</keyword>
<comment type="caution">
    <text evidence="12">The sequence shown here is derived from an EMBL/GenBank/DDBJ whole genome shotgun (WGS) entry which is preliminary data.</text>
</comment>
<evidence type="ECO:0000256" key="3">
    <source>
        <dbReference type="ARBA" id="ARBA00022452"/>
    </source>
</evidence>
<dbReference type="Pfam" id="PF07715">
    <property type="entry name" value="Plug"/>
    <property type="match status" value="1"/>
</dbReference>
<feature type="domain" description="TonB-dependent receptor plug" evidence="11">
    <location>
        <begin position="116"/>
        <end position="224"/>
    </location>
</feature>
<evidence type="ECO:0000256" key="2">
    <source>
        <dbReference type="ARBA" id="ARBA00022448"/>
    </source>
</evidence>
<dbReference type="Gene3D" id="2.40.170.20">
    <property type="entry name" value="TonB-dependent receptor, beta-barrel domain"/>
    <property type="match status" value="1"/>
</dbReference>
<dbReference type="Pfam" id="PF00593">
    <property type="entry name" value="TonB_dep_Rec_b-barrel"/>
    <property type="match status" value="1"/>
</dbReference>
<keyword evidence="3 8" id="KW-1134">Transmembrane beta strand</keyword>
<dbReference type="FunFam" id="2.170.130.10:FF:000008">
    <property type="entry name" value="SusC/RagA family TonB-linked outer membrane protein"/>
    <property type="match status" value="1"/>
</dbReference>
<feature type="domain" description="TonB-dependent receptor-like beta-barrel" evidence="10">
    <location>
        <begin position="415"/>
        <end position="797"/>
    </location>
</feature>
<dbReference type="AlphaFoldDB" id="K0XBP6"/>
<evidence type="ECO:0000256" key="1">
    <source>
        <dbReference type="ARBA" id="ARBA00004571"/>
    </source>
</evidence>
<evidence type="ECO:0000256" key="7">
    <source>
        <dbReference type="ARBA" id="ARBA00023237"/>
    </source>
</evidence>
<dbReference type="InterPro" id="IPR012910">
    <property type="entry name" value="Plug_dom"/>
</dbReference>
<reference evidence="12 13" key="1">
    <citation type="submission" date="2012-08" db="EMBL/GenBank/DDBJ databases">
        <title>The Genome Sequence of Barnesiella intestinihominis YIT 11860.</title>
        <authorList>
            <consortium name="The Broad Institute Genome Sequencing Platform"/>
            <person name="Earl A."/>
            <person name="Ward D."/>
            <person name="Feldgarden M."/>
            <person name="Gevers D."/>
            <person name="Morotomi M."/>
            <person name="Walker B."/>
            <person name="Young S.K."/>
            <person name="Zeng Q."/>
            <person name="Gargeya S."/>
            <person name="Fitzgerald M."/>
            <person name="Haas B."/>
            <person name="Abouelleil A."/>
            <person name="Alvarado L."/>
            <person name="Arachchi H.M."/>
            <person name="Berlin A.M."/>
            <person name="Chapman S.B."/>
            <person name="Goldberg J."/>
            <person name="Griggs A."/>
            <person name="Gujja S."/>
            <person name="Hansen M."/>
            <person name="Howarth C."/>
            <person name="Imamovic A."/>
            <person name="Larimer J."/>
            <person name="McCowen C."/>
            <person name="Montmayeur A."/>
            <person name="Murphy C."/>
            <person name="Neiman D."/>
            <person name="Pearson M."/>
            <person name="Priest M."/>
            <person name="Roberts A."/>
            <person name="Saif S."/>
            <person name="Shea T."/>
            <person name="Sisk P."/>
            <person name="Sykes S."/>
            <person name="Wortman J."/>
            <person name="Nusbaum C."/>
            <person name="Birren B."/>
        </authorList>
    </citation>
    <scope>NUCLEOTIDE SEQUENCE [LARGE SCALE GENOMIC DNA]</scope>
    <source>
        <strain evidence="12 13">YIT 11860</strain>
    </source>
</reference>
<evidence type="ECO:0000256" key="4">
    <source>
        <dbReference type="ARBA" id="ARBA00022692"/>
    </source>
</evidence>
<dbReference type="PATRIC" id="fig|742726.3.peg.1027"/>
<dbReference type="InterPro" id="IPR023996">
    <property type="entry name" value="TonB-dep_OMP_SusC/RagA"/>
</dbReference>
<gene>
    <name evidence="12" type="ORF">HMPREF9448_00960</name>
</gene>
<dbReference type="Proteomes" id="UP000006044">
    <property type="component" value="Unassembled WGS sequence"/>
</dbReference>
<dbReference type="PROSITE" id="PS52016">
    <property type="entry name" value="TONB_DEPENDENT_REC_3"/>
    <property type="match status" value="1"/>
</dbReference>
<comment type="similarity">
    <text evidence="8 9">Belongs to the TonB-dependent receptor family.</text>
</comment>
<keyword evidence="5 9" id="KW-0798">TonB box</keyword>
<evidence type="ECO:0000256" key="8">
    <source>
        <dbReference type="PROSITE-ProRule" id="PRU01360"/>
    </source>
</evidence>
<dbReference type="InterPro" id="IPR039426">
    <property type="entry name" value="TonB-dep_rcpt-like"/>
</dbReference>
<evidence type="ECO:0000313" key="12">
    <source>
        <dbReference type="EMBL" id="EJZ65229.1"/>
    </source>
</evidence>
<dbReference type="InterPro" id="IPR037066">
    <property type="entry name" value="Plug_dom_sf"/>
</dbReference>
<dbReference type="Gene3D" id="2.60.40.1120">
    <property type="entry name" value="Carboxypeptidase-like, regulatory domain"/>
    <property type="match status" value="1"/>
</dbReference>
<sequence>MKLWQFLSVILILSISPLEISGQNNSGIVSGSVFNSGQEPLVGVSVFVKGTNIGTMTDADGRFSVKAEDGQSLEFRYIGYDTKVVTVNGKTMSVTMSENQVILDDVVVIGYGTQKKSDLTGSLSSVKGEDIVKTGDTNITQSLQGKAPGVYVTSNSGTPGAGATIRIRGYGSISTDLTPLYVVDGQPMEESSVNTINPIDIENVEVLKDASATAIYGSRGANGVILITTKKGKSGKTSITFDASFGWSNAINRVHMMNSDQLYGFLEEAYENDGMRMPRNITRLYHLDGEGLGPVDEYGEPTDINVYDTDWWNETTQTAFKHSYNLSVSGGTDKLTSHFSIGYLNQEGIVMTSDYERITLRVNNEYKFNKWITIGQTLGAAYVKSHDLNTPINEILLPDPFSPIYAKNADKQDPNYEFNKYMGSQYSYYSNPVAKLNRQKKEHLNRNIDGTAYLNINLGLKGLDFKTMLGFELPEYTYTEFNPFFDLRPNDTPYNMCTNVESKFLLENSVANTSSTELNYTFQNTLSYNNQFGKHSISAVAGFTWEAYTGRSFTAERLNTPSNSDAFQIVGAGTKEGTSTGSRYENYLISYLGRINYNYADRYLATVSVRADGSSKFAPGNRWGTFPSFSLGWRIDQEEFYKDWNQNVLSAVKLRGGWGQIGNQNIPSFAYADVVSTYDTWVYGFNSGLNLLKAYASTSKGNKDIKWETVEQGNIGVDLGFFKNSLTLSADAYIKTTRDMLMQNPLPGMAGYPTTPWVNAGSVENRGLEFLIGYQGKVGDFRYSVSANFTFQKNKLVETGTNDPIWGTVSKNEIGEEFGRFYGYVYDGIFQSKEEVLAHVGADGKTLLQPLAEPGDARFRNLNGDNTLDSNDRDYIGNPNPDVIYGGNIELGYKGIDFALYFQGVAGNDIWVGTKALLRQTSITNLLAETYTDAWRNPGDKTDVFGITRKDDNDNYRNSSWYVQNGSFCKIKTVQIGYTFPKKIVEATKVFSSLRLYVSGENLFTFTKFKYMDPEVPNGNALNMGIENLGYPNPRTFTVGVNVQF</sequence>
<keyword evidence="4 8" id="KW-0812">Transmembrane</keyword>
<keyword evidence="6 8" id="KW-0472">Membrane</keyword>
<dbReference type="InterPro" id="IPR036942">
    <property type="entry name" value="Beta-barrel_TonB_sf"/>
</dbReference>
<evidence type="ECO:0000256" key="9">
    <source>
        <dbReference type="RuleBase" id="RU003357"/>
    </source>
</evidence>
<keyword evidence="7 8" id="KW-0998">Cell outer membrane</keyword>